<organism evidence="2">
    <name type="scientific">Deinococcus sonorensis KR-87</name>
    <dbReference type="NCBI Taxonomy" id="694439"/>
    <lineage>
        <taxon>Bacteria</taxon>
        <taxon>Thermotogati</taxon>
        <taxon>Deinococcota</taxon>
        <taxon>Deinococci</taxon>
        <taxon>Deinococcales</taxon>
        <taxon>Deinococcaceae</taxon>
        <taxon>Deinococcus</taxon>
    </lineage>
</organism>
<feature type="transmembrane region" description="Helical" evidence="1">
    <location>
        <begin position="223"/>
        <end position="243"/>
    </location>
</feature>
<dbReference type="RefSeq" id="WP_350244206.1">
    <property type="nucleotide sequence ID" value="NZ_CP158299.1"/>
</dbReference>
<feature type="transmembrane region" description="Helical" evidence="1">
    <location>
        <begin position="184"/>
        <end position="217"/>
    </location>
</feature>
<keyword evidence="1" id="KW-0812">Transmembrane</keyword>
<feature type="transmembrane region" description="Helical" evidence="1">
    <location>
        <begin position="115"/>
        <end position="134"/>
    </location>
</feature>
<protein>
    <recommendedName>
        <fullName evidence="3">Oligosaccharide repeat unit polymerase</fullName>
    </recommendedName>
</protein>
<name>A0AAU7UC23_9DEIO</name>
<evidence type="ECO:0000313" key="2">
    <source>
        <dbReference type="EMBL" id="XBV86152.1"/>
    </source>
</evidence>
<accession>A0AAU7UC23</accession>
<feature type="transmembrane region" description="Helical" evidence="1">
    <location>
        <begin position="32"/>
        <end position="53"/>
    </location>
</feature>
<dbReference type="AlphaFoldDB" id="A0AAU7UC23"/>
<gene>
    <name evidence="2" type="ORF">ABOD76_07570</name>
</gene>
<evidence type="ECO:0008006" key="3">
    <source>
        <dbReference type="Google" id="ProtNLM"/>
    </source>
</evidence>
<dbReference type="KEGG" id="dsc:ABOD76_07570"/>
<sequence length="431" mass="47923">MTFLVFCGVLLSHLLYLRHFVSIHRTGHLPRVVDFVGIGALMYFDLGMAFEMLGVRYDNVYWRPFFDNSSEDVWAAAVLIALAPWIIRVGSYLTNSGSPLQPQVGMGELLHRRKPMFYVMATVATLGIDLLGFRQVLSAGGNIWETRAGVGDDFGLAITIFYIPLGILAFFVRQKESHTRFGQLFTILLLLGSMIAPLAVGQRTLLLLPLLVVGLFWRRLSLARMAIAGVLLLVVAANLLTVFKYKFGNDQATPRENLVVTTVMFDLYRANMLAETIHNAPTAGTTLLPYPGSGYVYSGLFFVPRSLAPFKGENTAKYYTAWKAGTAVQDTNWGLGMSLLDELLLNFGFIGVVPGLLLYGVVIGWLDRLVARVPSLIAPFCFSVMWMFGYSLPAEILTFGVVALVALGMFALFNSTTRLRFGFRPRRVVWR</sequence>
<dbReference type="EMBL" id="CP158299">
    <property type="protein sequence ID" value="XBV86152.1"/>
    <property type="molecule type" value="Genomic_DNA"/>
</dbReference>
<evidence type="ECO:0000256" key="1">
    <source>
        <dbReference type="SAM" id="Phobius"/>
    </source>
</evidence>
<reference evidence="2" key="1">
    <citation type="submission" date="2024-06" db="EMBL/GenBank/DDBJ databases">
        <title>Draft Genome Sequence of Deinococcus sonorensis Type Strain KR-87, a Biofilm Producing Representative of the Genus Deinococcus.</title>
        <authorList>
            <person name="Boren L.S."/>
            <person name="Grosso R.A."/>
            <person name="Hugenberg-Cox A.N."/>
            <person name="Hill J.T.E."/>
            <person name="Albert C.M."/>
            <person name="Tuohy J.M."/>
        </authorList>
    </citation>
    <scope>NUCLEOTIDE SEQUENCE</scope>
    <source>
        <strain evidence="2">KR-87</strain>
    </source>
</reference>
<feature type="transmembrane region" description="Helical" evidence="1">
    <location>
        <begin position="343"/>
        <end position="363"/>
    </location>
</feature>
<keyword evidence="1" id="KW-0472">Membrane</keyword>
<feature type="transmembrane region" description="Helical" evidence="1">
    <location>
        <begin position="73"/>
        <end position="94"/>
    </location>
</feature>
<proteinExistence type="predicted"/>
<keyword evidence="1" id="KW-1133">Transmembrane helix</keyword>
<feature type="transmembrane region" description="Helical" evidence="1">
    <location>
        <begin position="154"/>
        <end position="172"/>
    </location>
</feature>
<feature type="transmembrane region" description="Helical" evidence="1">
    <location>
        <begin position="396"/>
        <end position="413"/>
    </location>
</feature>